<organism evidence="1 2">
    <name type="scientific">Cotesia congregata</name>
    <name type="common">Parasitoid wasp</name>
    <name type="synonym">Apanteles congregatus</name>
    <dbReference type="NCBI Taxonomy" id="51543"/>
    <lineage>
        <taxon>Eukaryota</taxon>
        <taxon>Metazoa</taxon>
        <taxon>Ecdysozoa</taxon>
        <taxon>Arthropoda</taxon>
        <taxon>Hexapoda</taxon>
        <taxon>Insecta</taxon>
        <taxon>Pterygota</taxon>
        <taxon>Neoptera</taxon>
        <taxon>Endopterygota</taxon>
        <taxon>Hymenoptera</taxon>
        <taxon>Apocrita</taxon>
        <taxon>Ichneumonoidea</taxon>
        <taxon>Braconidae</taxon>
        <taxon>Microgastrinae</taxon>
        <taxon>Cotesia</taxon>
    </lineage>
</organism>
<evidence type="ECO:0000313" key="1">
    <source>
        <dbReference type="EMBL" id="CAG5093252.1"/>
    </source>
</evidence>
<dbReference type="AlphaFoldDB" id="A0A8J2HBQ9"/>
<name>A0A8J2HBQ9_COTCN</name>
<sequence length="121" mass="12896">MRTLPNIGVRGSGPSPKYPMTFLVLMSSAEVGGLGSMMMGCSTSLRSSTPPVSSGLISLDPSSDLSLFSLRNSSTLISGVVSSFNESSSLRQRGGSLFNDWRIFFAVSELVRFISAYSWGV</sequence>
<accession>A0A8J2HBQ9</accession>
<proteinExistence type="predicted"/>
<keyword evidence="2" id="KW-1185">Reference proteome</keyword>
<reference evidence="1" key="1">
    <citation type="submission" date="2021-04" db="EMBL/GenBank/DDBJ databases">
        <authorList>
            <person name="Chebbi M.A.C M."/>
        </authorList>
    </citation>
    <scope>NUCLEOTIDE SEQUENCE</scope>
</reference>
<comment type="caution">
    <text evidence="1">The sequence shown here is derived from an EMBL/GenBank/DDBJ whole genome shotgun (WGS) entry which is preliminary data.</text>
</comment>
<dbReference type="Proteomes" id="UP000786811">
    <property type="component" value="Unassembled WGS sequence"/>
</dbReference>
<dbReference type="EMBL" id="CAJNRD030001120">
    <property type="protein sequence ID" value="CAG5093252.1"/>
    <property type="molecule type" value="Genomic_DNA"/>
</dbReference>
<gene>
    <name evidence="1" type="ORF">HICCMSTLAB_LOCUS6693</name>
</gene>
<protein>
    <submittedName>
        <fullName evidence="1">Uncharacterized protein</fullName>
    </submittedName>
</protein>
<evidence type="ECO:0000313" key="2">
    <source>
        <dbReference type="Proteomes" id="UP000786811"/>
    </source>
</evidence>